<keyword evidence="6 8" id="KW-0472">Membrane</keyword>
<organism evidence="9 10">
    <name type="scientific">Sclerotinia nivalis</name>
    <dbReference type="NCBI Taxonomy" id="352851"/>
    <lineage>
        <taxon>Eukaryota</taxon>
        <taxon>Fungi</taxon>
        <taxon>Dikarya</taxon>
        <taxon>Ascomycota</taxon>
        <taxon>Pezizomycotina</taxon>
        <taxon>Leotiomycetes</taxon>
        <taxon>Helotiales</taxon>
        <taxon>Sclerotiniaceae</taxon>
        <taxon>Sclerotinia</taxon>
    </lineage>
</organism>
<keyword evidence="7" id="KW-0325">Glycoprotein</keyword>
<keyword evidence="5 8" id="KW-1133">Transmembrane helix</keyword>
<dbReference type="InterPro" id="IPR052427">
    <property type="entry name" value="Glycosyltrans_GT2/GT47"/>
</dbReference>
<reference evidence="9" key="1">
    <citation type="submission" date="2022-11" db="EMBL/GenBank/DDBJ databases">
        <title>Genome Resource of Sclerotinia nivalis Strain SnTB1, a Plant Pathogen Isolated from American Ginseng.</title>
        <authorList>
            <person name="Fan S."/>
        </authorList>
    </citation>
    <scope>NUCLEOTIDE SEQUENCE</scope>
    <source>
        <strain evidence="9">SnTB1</strain>
    </source>
</reference>
<name>A0A9X0AM26_9HELO</name>
<keyword evidence="10" id="KW-1185">Reference proteome</keyword>
<dbReference type="Proteomes" id="UP001152300">
    <property type="component" value="Unassembled WGS sequence"/>
</dbReference>
<keyword evidence="3" id="KW-0808">Transferase</keyword>
<evidence type="ECO:0000256" key="8">
    <source>
        <dbReference type="SAM" id="Phobius"/>
    </source>
</evidence>
<evidence type="ECO:0000256" key="2">
    <source>
        <dbReference type="ARBA" id="ARBA00022676"/>
    </source>
</evidence>
<feature type="transmembrane region" description="Helical" evidence="8">
    <location>
        <begin position="568"/>
        <end position="588"/>
    </location>
</feature>
<feature type="transmembrane region" description="Helical" evidence="8">
    <location>
        <begin position="509"/>
        <end position="530"/>
    </location>
</feature>
<evidence type="ECO:0008006" key="11">
    <source>
        <dbReference type="Google" id="ProtNLM"/>
    </source>
</evidence>
<dbReference type="Pfam" id="PF13641">
    <property type="entry name" value="Glyco_tranf_2_3"/>
    <property type="match status" value="1"/>
</dbReference>
<dbReference type="OrthoDB" id="2849215at2759"/>
<dbReference type="Gene3D" id="3.90.550.10">
    <property type="entry name" value="Spore Coat Polysaccharide Biosynthesis Protein SpsA, Chain A"/>
    <property type="match status" value="1"/>
</dbReference>
<evidence type="ECO:0000256" key="7">
    <source>
        <dbReference type="ARBA" id="ARBA00023180"/>
    </source>
</evidence>
<proteinExistence type="predicted"/>
<evidence type="ECO:0000313" key="9">
    <source>
        <dbReference type="EMBL" id="KAJ8064809.1"/>
    </source>
</evidence>
<protein>
    <recommendedName>
        <fullName evidence="11">Glycosyltransferase family 2 protein</fullName>
    </recommendedName>
</protein>
<evidence type="ECO:0000256" key="5">
    <source>
        <dbReference type="ARBA" id="ARBA00022989"/>
    </source>
</evidence>
<feature type="transmembrane region" description="Helical" evidence="8">
    <location>
        <begin position="84"/>
        <end position="104"/>
    </location>
</feature>
<keyword evidence="2" id="KW-0328">Glycosyltransferase</keyword>
<comment type="caution">
    <text evidence="9">The sequence shown here is derived from an EMBL/GenBank/DDBJ whole genome shotgun (WGS) entry which is preliminary data.</text>
</comment>
<evidence type="ECO:0000256" key="6">
    <source>
        <dbReference type="ARBA" id="ARBA00023136"/>
    </source>
</evidence>
<feature type="transmembrane region" description="Helical" evidence="8">
    <location>
        <begin position="44"/>
        <end position="64"/>
    </location>
</feature>
<dbReference type="PANTHER" id="PTHR47844:SF1">
    <property type="entry name" value="EXOSTOSIN-LIKE 2"/>
    <property type="match status" value="1"/>
</dbReference>
<dbReference type="SUPFAM" id="SSF53448">
    <property type="entry name" value="Nucleotide-diphospho-sugar transferases"/>
    <property type="match status" value="1"/>
</dbReference>
<evidence type="ECO:0000313" key="10">
    <source>
        <dbReference type="Proteomes" id="UP001152300"/>
    </source>
</evidence>
<feature type="transmembrane region" description="Helical" evidence="8">
    <location>
        <begin position="116"/>
        <end position="145"/>
    </location>
</feature>
<dbReference type="InterPro" id="IPR029044">
    <property type="entry name" value="Nucleotide-diphossugar_trans"/>
</dbReference>
<comment type="subcellular location">
    <subcellularLocation>
        <location evidence="1">Membrane</location>
    </subcellularLocation>
</comment>
<dbReference type="GO" id="GO:0016020">
    <property type="term" value="C:membrane"/>
    <property type="evidence" value="ECO:0007669"/>
    <property type="project" value="UniProtKB-SubCell"/>
</dbReference>
<sequence length="608" mass="69089">MSSKIENMPQVGEKWEEVSEGVASILDAIKEAREEELRNNPSGILSQTLWAIFSFVLAKLWAFLKNSWTIISSTLKMPWEIISLLPFLVSPTPKAITSFIIAPIDLLSSIPEAIRLLYGFTLSQTLASFSSVAFVGGLFLVLITLRNTKFGHGVEALHGFLFWASIYSSTLLISNLGPLRELFGTLREFFISSPWSAAFVFLFVFKFLKVFVHLFSYTVLASYRVPPLHPTALPSHVTVIIPSIGDFGEDFITTVQSVLDNNPAKIIVSTVGTEKLIQARRVVEGIMRERSLPGRKIEVAAIHQPNKRAQCVQSSLTVETNLIAYADDHVIWPHTFLQSALAEFEDPKVGIVGTCKRVIRDPGNNWSDSLRNFFACIYIERHNYEMAATYNLDGGVWVISGRTQIIRTDIVQSLEYRKDFLSETFLGAGPLTCDDDNFVTRYMINHGWKTVFHNRPEALVETTLGTTGGWPKFYQQLVRWSRSIWRSHLKTIFVDGTCWKFCPWTSYTMFLSGLLNISILYDPLLFLTLFKSDFYTEKNHAGAYLLWALILSRMIKPWPYFMRNKKEMIWNVPAILLFGYIHGAIRLIGLLTCRDISWGGRDLKAFVR</sequence>
<dbReference type="GO" id="GO:0016757">
    <property type="term" value="F:glycosyltransferase activity"/>
    <property type="evidence" value="ECO:0007669"/>
    <property type="project" value="UniProtKB-KW"/>
</dbReference>
<feature type="transmembrane region" description="Helical" evidence="8">
    <location>
        <begin position="197"/>
        <end position="220"/>
    </location>
</feature>
<feature type="transmembrane region" description="Helical" evidence="8">
    <location>
        <begin position="157"/>
        <end position="177"/>
    </location>
</feature>
<keyword evidence="4 8" id="KW-0812">Transmembrane</keyword>
<evidence type="ECO:0000256" key="4">
    <source>
        <dbReference type="ARBA" id="ARBA00022692"/>
    </source>
</evidence>
<dbReference type="PANTHER" id="PTHR47844">
    <property type="entry name" value="SYNTHASE CPS1, PUTATIVE (AFU_ORTHOLOGUE AFUA_7G02500)-RELATED"/>
    <property type="match status" value="1"/>
</dbReference>
<dbReference type="AlphaFoldDB" id="A0A9X0AM26"/>
<dbReference type="EMBL" id="JAPEIS010000007">
    <property type="protein sequence ID" value="KAJ8064809.1"/>
    <property type="molecule type" value="Genomic_DNA"/>
</dbReference>
<evidence type="ECO:0000256" key="3">
    <source>
        <dbReference type="ARBA" id="ARBA00022679"/>
    </source>
</evidence>
<accession>A0A9X0AM26</accession>
<gene>
    <name evidence="9" type="ORF">OCU04_007119</name>
</gene>
<evidence type="ECO:0000256" key="1">
    <source>
        <dbReference type="ARBA" id="ARBA00004370"/>
    </source>
</evidence>